<feature type="compositionally biased region" description="Low complexity" evidence="1">
    <location>
        <begin position="883"/>
        <end position="897"/>
    </location>
</feature>
<feature type="region of interest" description="Disordered" evidence="1">
    <location>
        <begin position="883"/>
        <end position="927"/>
    </location>
</feature>
<name>A0A8H2VMI8_9HELO</name>
<dbReference type="InterPro" id="IPR005197">
    <property type="entry name" value="Glyco_hydro_71"/>
</dbReference>
<dbReference type="Proteomes" id="UP000624404">
    <property type="component" value="Unassembled WGS sequence"/>
</dbReference>
<sequence>MHFSAWKTQARYMRVEVLLFFHLTILISSLRTTDSYPARQLSSTAMKGTIASILLPTGILKTPVPSSSGISTLSTTTRTRSSNHFIYPNTSDSSQASQVSGIRLQSSANANSILTTTQSSQNFSTHSNFSTDFRSSITSIPSTKAVFAHFMVGNVYSWDQSNWESDIALAQDAHIDAFALNIAYGDSTVSTSLEYAFAAANNLGFKLFFSFDYAGNGAWPLQDITALLMDYSSDSAYYLYDGKPFVSTFEGPSSGSDWLAIKEDTGCFFIPDWSSLGAQAATENADGIADGLLSWAAWPWGNSNMNTYVDASYLQFLNSSGTPKPYVMPVSPWFYTNLPGYDKNWVWRGDDLWYDRWEEVMYIQPDFVEILTWNDFGESHYIGPLHEEQFDLFEMGPYNFVTNMPHDGWRLFLPYVIDTYKKGIASITEEGLVTWYRINPISSGCSTNGTTGNTASQLQLEFSPEEVVQDKIFFSALLTSMADIAVTVGGVSLPASWDKIPSDNIGIFHGSISYNGEYGAVVVTVSRSGSLIASVNGASITTSCTDGFMNLNAWVGSAVGETISAASPNLKISDQVCIAGNGTGNFNGLCEFSCALGYCPFGSCYCTAMGPQVKLPTALGVKGYPIASGNDDYDGLCAFACNYGYCPPTACGTISVPLATPAVSPFTPDTCVDGTGPADILGLCQYSCNYGFCPNQACTCTQTGALIPAPAATHSVSGYGARGEYELDSYNGLCNFACSRGYCPDPCNDPVPAYLSSSGTILVPPEIWTTSDPIVGCENLPCTLVFPPLTLSTMTTISIPPWTTSLVESYVTTRVATFWGGTTVSLGGYLLVTQTTVITMQAITTNQIPVWEQIIPTDEVGPLILNMTSSIDLPTTVLTIIPTPPSGTTQPPITTTITPPPYPWSQTTRDSTLNTKSTTWTRGPPKSTCTSGCGTPCSIFCHGPCLTCHPFGPNAQTNYGGPPGSGGGGGGGGGSGSDDSSSENDSSSSECSTVTATTCSTACVSNDCSTVCYTGVGCSETGTEWFTVGTPVPGYLGDMEIWPTTTTAVADPSLDAAFEAMLTSDYPAYASRLVSVVLSTTTLSELPTSTVFITTVVTASSPKPTPKPTTSQGGGFVVAGYTVCQLEACEYQWEIFSVDSATPTFPGCSTDGALYSSVVTTPPRQTGPIPRLGPFPANGRSDCYFDKGIDCGVNEGFSFSCSGCDKVGLEVNVCDLQEPVSCEVDGRESYQAAVYCFW</sequence>
<evidence type="ECO:0000313" key="2">
    <source>
        <dbReference type="EMBL" id="CAD6441253.1"/>
    </source>
</evidence>
<dbReference type="Pfam" id="PF03659">
    <property type="entry name" value="Glyco_hydro_71"/>
    <property type="match status" value="1"/>
</dbReference>
<dbReference type="GO" id="GO:0051118">
    <property type="term" value="F:glucan endo-1,3-alpha-glucosidase activity"/>
    <property type="evidence" value="ECO:0007669"/>
    <property type="project" value="InterPro"/>
</dbReference>
<evidence type="ECO:0000256" key="1">
    <source>
        <dbReference type="SAM" id="MobiDB-lite"/>
    </source>
</evidence>
<reference evidence="2" key="1">
    <citation type="submission" date="2020-10" db="EMBL/GenBank/DDBJ databases">
        <authorList>
            <person name="Kusch S."/>
        </authorList>
    </citation>
    <scope>NUCLEOTIDE SEQUENCE</scope>
    <source>
        <strain evidence="2">SwB9</strain>
    </source>
</reference>
<dbReference type="CDD" id="cd11577">
    <property type="entry name" value="GH71"/>
    <property type="match status" value="1"/>
</dbReference>
<organism evidence="2 3">
    <name type="scientific">Sclerotinia trifoliorum</name>
    <dbReference type="NCBI Taxonomy" id="28548"/>
    <lineage>
        <taxon>Eukaryota</taxon>
        <taxon>Fungi</taxon>
        <taxon>Dikarya</taxon>
        <taxon>Ascomycota</taxon>
        <taxon>Pezizomycotina</taxon>
        <taxon>Leotiomycetes</taxon>
        <taxon>Helotiales</taxon>
        <taxon>Sclerotiniaceae</taxon>
        <taxon>Sclerotinia</taxon>
    </lineage>
</organism>
<accession>A0A8H2VMI8</accession>
<feature type="compositionally biased region" description="Gly residues" evidence="1">
    <location>
        <begin position="961"/>
        <end position="976"/>
    </location>
</feature>
<dbReference type="AlphaFoldDB" id="A0A8H2VMI8"/>
<feature type="region of interest" description="Disordered" evidence="1">
    <location>
        <begin position="959"/>
        <end position="988"/>
    </location>
</feature>
<evidence type="ECO:0000313" key="3">
    <source>
        <dbReference type="Proteomes" id="UP000624404"/>
    </source>
</evidence>
<dbReference type="EMBL" id="CAJHIA010000003">
    <property type="protein sequence ID" value="CAD6441253.1"/>
    <property type="molecule type" value="Genomic_DNA"/>
</dbReference>
<gene>
    <name evidence="2" type="ORF">SCLTRI_LOCUS1040</name>
</gene>
<feature type="compositionally biased region" description="Polar residues" evidence="1">
    <location>
        <begin position="904"/>
        <end position="927"/>
    </location>
</feature>
<feature type="compositionally biased region" description="Low complexity" evidence="1">
    <location>
        <begin position="977"/>
        <end position="988"/>
    </location>
</feature>
<proteinExistence type="predicted"/>
<dbReference type="Gene3D" id="3.20.20.80">
    <property type="entry name" value="Glycosidases"/>
    <property type="match status" value="1"/>
</dbReference>
<comment type="caution">
    <text evidence="2">The sequence shown here is derived from an EMBL/GenBank/DDBJ whole genome shotgun (WGS) entry which is preliminary data.</text>
</comment>
<keyword evidence="3" id="KW-1185">Reference proteome</keyword>
<protein>
    <submittedName>
        <fullName evidence="2">41e3815b-857b-4872-9832-b273f198dacd</fullName>
    </submittedName>
</protein>
<dbReference type="OrthoDB" id="1046782at2759"/>